<dbReference type="HAMAP" id="MF_00109">
    <property type="entry name" value="Shikimate_kinase"/>
    <property type="match status" value="1"/>
</dbReference>
<sequence length="169" mass="18786">MGVGKSTIARILSKMLGVREYDTDRMIVAREGREISKIFEEDGELAFRKMETDLLEDLKGYKPSIIACGGGVAMRTENVESMKRQGKILLLTASPETIYAHVKDSTNRPLLKGRMSVEGIAELMAKREPKYMAAADICMLTDGMTPRMVAEKIVEILENSTPVSLETQK</sequence>
<feature type="binding site" evidence="7">
    <location>
        <position position="48"/>
    </location>
    <ligand>
        <name>substrate</name>
    </ligand>
</feature>
<keyword evidence="3 7" id="KW-0547">Nucleotide-binding</keyword>
<name>A0ABR7MXX4_9FIRM</name>
<evidence type="ECO:0000256" key="7">
    <source>
        <dbReference type="HAMAP-Rule" id="MF_00109"/>
    </source>
</evidence>
<feature type="binding site" evidence="7">
    <location>
        <position position="108"/>
    </location>
    <ligand>
        <name>ATP</name>
        <dbReference type="ChEBI" id="CHEBI:30616"/>
    </ligand>
</feature>
<comment type="similarity">
    <text evidence="7">Belongs to the shikimate kinase family.</text>
</comment>
<feature type="binding site" evidence="7">
    <location>
        <position position="6"/>
    </location>
    <ligand>
        <name>Mg(2+)</name>
        <dbReference type="ChEBI" id="CHEBI:18420"/>
    </ligand>
</feature>
<dbReference type="PANTHER" id="PTHR21087:SF16">
    <property type="entry name" value="SHIKIMATE KINASE 1, CHLOROPLASTIC"/>
    <property type="match status" value="1"/>
</dbReference>
<dbReference type="CDD" id="cd00464">
    <property type="entry name" value="SK"/>
    <property type="match status" value="1"/>
</dbReference>
<keyword evidence="4 7" id="KW-0418">Kinase</keyword>
<keyword evidence="2 7" id="KW-0808">Transferase</keyword>
<comment type="catalytic activity">
    <reaction evidence="7">
        <text>shikimate + ATP = 3-phosphoshikimate + ADP + H(+)</text>
        <dbReference type="Rhea" id="RHEA:13121"/>
        <dbReference type="ChEBI" id="CHEBI:15378"/>
        <dbReference type="ChEBI" id="CHEBI:30616"/>
        <dbReference type="ChEBI" id="CHEBI:36208"/>
        <dbReference type="ChEBI" id="CHEBI:145989"/>
        <dbReference type="ChEBI" id="CHEBI:456216"/>
        <dbReference type="EC" id="2.7.1.71"/>
    </reaction>
</comment>
<dbReference type="GO" id="GO:0016301">
    <property type="term" value="F:kinase activity"/>
    <property type="evidence" value="ECO:0007669"/>
    <property type="project" value="UniProtKB-KW"/>
</dbReference>
<evidence type="ECO:0000313" key="9">
    <source>
        <dbReference type="Proteomes" id="UP000606193"/>
    </source>
</evidence>
<feature type="binding site" evidence="7">
    <location>
        <position position="70"/>
    </location>
    <ligand>
        <name>substrate</name>
    </ligand>
</feature>
<dbReference type="Proteomes" id="UP000606193">
    <property type="component" value="Unassembled WGS sequence"/>
</dbReference>
<dbReference type="EMBL" id="JACRSX010000001">
    <property type="protein sequence ID" value="MBC8561231.1"/>
    <property type="molecule type" value="Genomic_DNA"/>
</dbReference>
<accession>A0ABR7MXX4</accession>
<evidence type="ECO:0000313" key="8">
    <source>
        <dbReference type="EMBL" id="MBC8561231.1"/>
    </source>
</evidence>
<dbReference type="SUPFAM" id="SSF52540">
    <property type="entry name" value="P-loop containing nucleoside triphosphate hydrolases"/>
    <property type="match status" value="1"/>
</dbReference>
<comment type="caution">
    <text evidence="8">The sequence shown here is derived from an EMBL/GenBank/DDBJ whole genome shotgun (WGS) entry which is preliminary data.</text>
</comment>
<proteinExistence type="inferred from homology"/>
<keyword evidence="5 7" id="KW-0067">ATP-binding</keyword>
<keyword evidence="1 7" id="KW-0028">Amino-acid biosynthesis</keyword>
<feature type="binding site" evidence="7">
    <location>
        <begin position="2"/>
        <end position="7"/>
    </location>
    <ligand>
        <name>ATP</name>
        <dbReference type="ChEBI" id="CHEBI:30616"/>
    </ligand>
</feature>
<dbReference type="InterPro" id="IPR031322">
    <property type="entry name" value="Shikimate/glucono_kinase"/>
</dbReference>
<keyword evidence="6 7" id="KW-0057">Aromatic amino acid biosynthesis</keyword>
<comment type="cofactor">
    <cofactor evidence="7">
        <name>Mg(2+)</name>
        <dbReference type="ChEBI" id="CHEBI:18420"/>
    </cofactor>
    <text evidence="7">Binds 1 Mg(2+) ion per subunit.</text>
</comment>
<dbReference type="PRINTS" id="PR01100">
    <property type="entry name" value="SHIKIMTKNASE"/>
</dbReference>
<evidence type="ECO:0000256" key="1">
    <source>
        <dbReference type="ARBA" id="ARBA00022605"/>
    </source>
</evidence>
<dbReference type="PANTHER" id="PTHR21087">
    <property type="entry name" value="SHIKIMATE KINASE"/>
    <property type="match status" value="1"/>
</dbReference>
<evidence type="ECO:0000256" key="4">
    <source>
        <dbReference type="ARBA" id="ARBA00022777"/>
    </source>
</evidence>
<dbReference type="InterPro" id="IPR027417">
    <property type="entry name" value="P-loop_NTPase"/>
</dbReference>
<comment type="caution">
    <text evidence="7">Lacks conserved residue(s) required for the propagation of feature annotation.</text>
</comment>
<dbReference type="Gene3D" id="3.40.50.300">
    <property type="entry name" value="P-loop containing nucleotide triphosphate hydrolases"/>
    <property type="match status" value="1"/>
</dbReference>
<keyword evidence="7" id="KW-0479">Metal-binding</keyword>
<gene>
    <name evidence="7" type="primary">aroK</name>
    <name evidence="8" type="ORF">H8704_01055</name>
</gene>
<keyword evidence="7" id="KW-0963">Cytoplasm</keyword>
<evidence type="ECO:0000256" key="6">
    <source>
        <dbReference type="ARBA" id="ARBA00023141"/>
    </source>
</evidence>
<protein>
    <recommendedName>
        <fullName evidence="7">Shikimate kinase</fullName>
        <shortName evidence="7">SK</shortName>
        <ecNumber evidence="7">2.7.1.71</ecNumber>
    </recommendedName>
</protein>
<feature type="binding site" evidence="7">
    <location>
        <position position="127"/>
    </location>
    <ligand>
        <name>substrate</name>
    </ligand>
</feature>
<dbReference type="EC" id="2.7.1.71" evidence="7"/>
<organism evidence="8 9">
    <name type="scientific">Jutongia huaianensis</name>
    <dbReference type="NCBI Taxonomy" id="2763668"/>
    <lineage>
        <taxon>Bacteria</taxon>
        <taxon>Bacillati</taxon>
        <taxon>Bacillota</taxon>
        <taxon>Clostridia</taxon>
        <taxon>Lachnospirales</taxon>
        <taxon>Lachnospiraceae</taxon>
        <taxon>Jutongia</taxon>
    </lineage>
</organism>
<comment type="subcellular location">
    <subcellularLocation>
        <location evidence="7">Cytoplasm</location>
    </subcellularLocation>
</comment>
<comment type="function">
    <text evidence="7">Catalyzes the specific phosphorylation of the 3-hydroxyl group of shikimic acid using ATP as a cosubstrate.</text>
</comment>
<keyword evidence="7" id="KW-0460">Magnesium</keyword>
<evidence type="ECO:0000256" key="5">
    <source>
        <dbReference type="ARBA" id="ARBA00022840"/>
    </source>
</evidence>
<reference evidence="8 9" key="1">
    <citation type="submission" date="2020-08" db="EMBL/GenBank/DDBJ databases">
        <title>Genome public.</title>
        <authorList>
            <person name="Liu C."/>
            <person name="Sun Q."/>
        </authorList>
    </citation>
    <scope>NUCLEOTIDE SEQUENCE [LARGE SCALE GENOMIC DNA]</scope>
    <source>
        <strain evidence="8 9">NSJ-37</strain>
    </source>
</reference>
<comment type="subunit">
    <text evidence="7">Monomer.</text>
</comment>
<keyword evidence="9" id="KW-1185">Reference proteome</keyword>
<evidence type="ECO:0000256" key="3">
    <source>
        <dbReference type="ARBA" id="ARBA00022741"/>
    </source>
</evidence>
<dbReference type="Pfam" id="PF01202">
    <property type="entry name" value="SKI"/>
    <property type="match status" value="1"/>
</dbReference>
<feature type="binding site" evidence="7">
    <location>
        <position position="24"/>
    </location>
    <ligand>
        <name>substrate</name>
    </ligand>
</feature>
<comment type="pathway">
    <text evidence="7">Metabolic intermediate biosynthesis; chorismate biosynthesis; chorismate from D-erythrose 4-phosphate and phosphoenolpyruvate: step 5/7.</text>
</comment>
<dbReference type="InterPro" id="IPR000623">
    <property type="entry name" value="Shikimate_kinase/TSH1"/>
</dbReference>
<evidence type="ECO:0000256" key="2">
    <source>
        <dbReference type="ARBA" id="ARBA00022679"/>
    </source>
</evidence>